<name>A0A0M0HXQ0_9VIBR</name>
<dbReference type="InterPro" id="IPR059019">
    <property type="entry name" value="WHD_CapW"/>
</dbReference>
<evidence type="ECO:0000259" key="1">
    <source>
        <dbReference type="Pfam" id="PF26109"/>
    </source>
</evidence>
<accession>A0A0M0HXQ0</accession>
<gene>
    <name evidence="2" type="ORF">AKJ31_14140</name>
</gene>
<feature type="domain" description="DNA-binding transcriptional repressor CapW winged helix-turn-helix" evidence="1">
    <location>
        <begin position="12"/>
        <end position="88"/>
    </location>
</feature>
<dbReference type="STRING" id="171383.AKJ31_14140"/>
<organism evidence="2 3">
    <name type="scientific">Vibrio hepatarius</name>
    <dbReference type="NCBI Taxonomy" id="171383"/>
    <lineage>
        <taxon>Bacteria</taxon>
        <taxon>Pseudomonadati</taxon>
        <taxon>Pseudomonadota</taxon>
        <taxon>Gammaproteobacteria</taxon>
        <taxon>Vibrionales</taxon>
        <taxon>Vibrionaceae</taxon>
        <taxon>Vibrio</taxon>
        <taxon>Vibrio oreintalis group</taxon>
    </lineage>
</organism>
<dbReference type="AlphaFoldDB" id="A0A0M0HXQ0"/>
<dbReference type="EMBL" id="LHPI01000013">
    <property type="protein sequence ID" value="KOO06845.1"/>
    <property type="molecule type" value="Genomic_DNA"/>
</dbReference>
<protein>
    <recommendedName>
        <fullName evidence="1">DNA-binding transcriptional repressor CapW winged helix-turn-helix domain-containing protein</fullName>
    </recommendedName>
</protein>
<evidence type="ECO:0000313" key="3">
    <source>
        <dbReference type="Proteomes" id="UP000037530"/>
    </source>
</evidence>
<dbReference type="Pfam" id="PF26109">
    <property type="entry name" value="WHD_BrxR"/>
    <property type="match status" value="1"/>
</dbReference>
<keyword evidence="3" id="KW-1185">Reference proteome</keyword>
<reference evidence="3" key="1">
    <citation type="submission" date="2015-08" db="EMBL/GenBank/DDBJ databases">
        <title>Vibrio galatheae sp. nov., a novel member of the Vibrionaceae family isolated from the Solomon Islands.</title>
        <authorList>
            <person name="Giubergia S."/>
            <person name="Machado H."/>
            <person name="Mateiu R.V."/>
            <person name="Gram L."/>
        </authorList>
    </citation>
    <scope>NUCLEOTIDE SEQUENCE [LARGE SCALE GENOMIC DNA]</scope>
    <source>
        <strain evidence="3">DSM 19134</strain>
    </source>
</reference>
<dbReference type="PATRIC" id="fig|171383.3.peg.2889"/>
<comment type="caution">
    <text evidence="2">The sequence shown here is derived from an EMBL/GenBank/DDBJ whole genome shotgun (WGS) entry which is preliminary data.</text>
</comment>
<proteinExistence type="predicted"/>
<dbReference type="RefSeq" id="WP_053409759.1">
    <property type="nucleotide sequence ID" value="NZ_LHPI01000013.1"/>
</dbReference>
<dbReference type="Proteomes" id="UP000037530">
    <property type="component" value="Unassembled WGS sequence"/>
</dbReference>
<sequence length="101" mass="11839">MNQNEAFNQIVLRFIDAYVELHLEINSTIVMAQFPIARTKVSSLMTRYLEDKPSNLRYVAARQRYLKGLSFERQFLEKDQSALAYLQAIELAYKPYTDAKK</sequence>
<evidence type="ECO:0000313" key="2">
    <source>
        <dbReference type="EMBL" id="KOO06845.1"/>
    </source>
</evidence>